<evidence type="ECO:0000313" key="2">
    <source>
        <dbReference type="EMBL" id="MXG89194.1"/>
    </source>
</evidence>
<name>A0A6L7F208_9ACTN</name>
<evidence type="ECO:0000256" key="1">
    <source>
        <dbReference type="SAM" id="MobiDB-lite"/>
    </source>
</evidence>
<organism evidence="2 3">
    <name type="scientific">Nocardioides flavescens</name>
    <dbReference type="NCBI Taxonomy" id="2691959"/>
    <lineage>
        <taxon>Bacteria</taxon>
        <taxon>Bacillati</taxon>
        <taxon>Actinomycetota</taxon>
        <taxon>Actinomycetes</taxon>
        <taxon>Propionibacteriales</taxon>
        <taxon>Nocardioidaceae</taxon>
        <taxon>Nocardioides</taxon>
    </lineage>
</organism>
<proteinExistence type="predicted"/>
<reference evidence="2 3" key="1">
    <citation type="submission" date="2019-12" db="EMBL/GenBank/DDBJ databases">
        <authorList>
            <person name="Kun Z."/>
        </authorList>
    </citation>
    <scope>NUCLEOTIDE SEQUENCE [LARGE SCALE GENOMIC DNA]</scope>
    <source>
        <strain evidence="2 3">YIM 123512</strain>
    </source>
</reference>
<gene>
    <name evidence="2" type="ORF">GRQ65_06490</name>
</gene>
<comment type="caution">
    <text evidence="2">The sequence shown here is derived from an EMBL/GenBank/DDBJ whole genome shotgun (WGS) entry which is preliminary data.</text>
</comment>
<dbReference type="Proteomes" id="UP000473325">
    <property type="component" value="Unassembled WGS sequence"/>
</dbReference>
<feature type="region of interest" description="Disordered" evidence="1">
    <location>
        <begin position="100"/>
        <end position="125"/>
    </location>
</feature>
<evidence type="ECO:0000313" key="3">
    <source>
        <dbReference type="Proteomes" id="UP000473325"/>
    </source>
</evidence>
<sequence length="151" mass="16648">MLREVEALVRRLFAPPARDPDVSRVAQRLDLGAPTATVYCDLGLDDRVYVVTLEEVPRWQWRPDTPTGPLEVVTVDALVHVTLVGDGVDRATVRVTDDVGTSYSSVSGRSDTDGRDVRSFGPRPPAPARTLRVELLEDDHVVLTVDVPVHR</sequence>
<accession>A0A6L7F208</accession>
<dbReference type="EMBL" id="WUEK01000003">
    <property type="protein sequence ID" value="MXG89194.1"/>
    <property type="molecule type" value="Genomic_DNA"/>
</dbReference>
<dbReference type="AlphaFoldDB" id="A0A6L7F208"/>
<keyword evidence="3" id="KW-1185">Reference proteome</keyword>
<dbReference type="RefSeq" id="WP_160876349.1">
    <property type="nucleotide sequence ID" value="NZ_WUEK01000003.1"/>
</dbReference>
<protein>
    <submittedName>
        <fullName evidence="2">Uncharacterized protein</fullName>
    </submittedName>
</protein>